<feature type="coiled-coil region" evidence="4">
    <location>
        <begin position="355"/>
        <end position="484"/>
    </location>
</feature>
<evidence type="ECO:0000256" key="3">
    <source>
        <dbReference type="ARBA" id="ARBA00013368"/>
    </source>
</evidence>
<comment type="similarity">
    <text evidence="1">Belongs to the SMC family. SbcC subfamily.</text>
</comment>
<feature type="domain" description="Rad50/SbcC-type AAA" evidence="5">
    <location>
        <begin position="5"/>
        <end position="211"/>
    </location>
</feature>
<feature type="coiled-coil region" evidence="4">
    <location>
        <begin position="584"/>
        <end position="618"/>
    </location>
</feature>
<evidence type="ECO:0000256" key="2">
    <source>
        <dbReference type="ARBA" id="ARBA00011322"/>
    </source>
</evidence>
<keyword evidence="6" id="KW-0540">Nuclease</keyword>
<dbReference type="InterPro" id="IPR027417">
    <property type="entry name" value="P-loop_NTPase"/>
</dbReference>
<reference evidence="6 7" key="1">
    <citation type="journal article" date="2013" name="Genome Announc.">
        <title>Draft Genome Sequence of Catellicoccus marimammalium, a Novel Species Commonly Found in Gull Feces.</title>
        <authorList>
            <person name="Weigand M.R."/>
            <person name="Ryu H."/>
            <person name="Bozcek L."/>
            <person name="Konstantinidis K.T."/>
            <person name="Santo Domingo J.W."/>
        </authorList>
    </citation>
    <scope>NUCLEOTIDE SEQUENCE [LARGE SCALE GENOMIC DNA]</scope>
    <source>
        <strain evidence="6 7">M35/04/3</strain>
    </source>
</reference>
<evidence type="ECO:0000259" key="5">
    <source>
        <dbReference type="Pfam" id="PF13476"/>
    </source>
</evidence>
<dbReference type="PANTHER" id="PTHR32114">
    <property type="entry name" value="ABC TRANSPORTER ABCH.3"/>
    <property type="match status" value="1"/>
</dbReference>
<accession>K8Z9Y8</accession>
<dbReference type="GO" id="GO:0006302">
    <property type="term" value="P:double-strand break repair"/>
    <property type="evidence" value="ECO:0007669"/>
    <property type="project" value="InterPro"/>
</dbReference>
<dbReference type="STRING" id="1234409.C683_0506"/>
<comment type="caution">
    <text evidence="6">The sequence shown here is derived from an EMBL/GenBank/DDBJ whole genome shotgun (WGS) entry which is preliminary data.</text>
</comment>
<dbReference type="EMBL" id="AMYT01000011">
    <property type="protein sequence ID" value="EKU27725.1"/>
    <property type="molecule type" value="Genomic_DNA"/>
</dbReference>
<evidence type="ECO:0000313" key="6">
    <source>
        <dbReference type="EMBL" id="EKU27725.1"/>
    </source>
</evidence>
<dbReference type="PATRIC" id="fig|1234409.3.peg.474"/>
<dbReference type="GO" id="GO:0004527">
    <property type="term" value="F:exonuclease activity"/>
    <property type="evidence" value="ECO:0007669"/>
    <property type="project" value="UniProtKB-KW"/>
</dbReference>
<dbReference type="InterPro" id="IPR038729">
    <property type="entry name" value="Rad50/SbcC_AAA"/>
</dbReference>
<comment type="subunit">
    <text evidence="2">Heterodimer of SbcC and SbcD.</text>
</comment>
<name>K8Z9Y8_9ENTE</name>
<dbReference type="OrthoDB" id="9795626at2"/>
<dbReference type="Proteomes" id="UP000016057">
    <property type="component" value="Unassembled WGS sequence"/>
</dbReference>
<dbReference type="Pfam" id="PF13476">
    <property type="entry name" value="AAA_23"/>
    <property type="match status" value="1"/>
</dbReference>
<dbReference type="GO" id="GO:0016887">
    <property type="term" value="F:ATP hydrolysis activity"/>
    <property type="evidence" value="ECO:0007669"/>
    <property type="project" value="InterPro"/>
</dbReference>
<feature type="coiled-coil region" evidence="4">
    <location>
        <begin position="765"/>
        <end position="792"/>
    </location>
</feature>
<keyword evidence="6" id="KW-0269">Exonuclease</keyword>
<keyword evidence="6" id="KW-0378">Hydrolase</keyword>
<keyword evidence="4" id="KW-0175">Coiled coil</keyword>
<dbReference type="Pfam" id="PF13558">
    <property type="entry name" value="SbcC_Walker_B"/>
    <property type="match status" value="1"/>
</dbReference>
<sequence>MRIQKLKIKGFGSFYEETTVDFAKLTKEHNIFLIHGKTGSGKTTIFSAILCALYGQGSNQRKPVDLVSKYMQEKESMVLDLYYQIEMTNYHIHREYSGKGLAKGKKHYLEQQKGDDWEVLAVGATEVTQFVTEQLGVTQKQFSQIAMLQQGTINHLLTATKKERKEFLKDLFKSFSLDELKESVKEDFKKIQQKGKKQEVQLQDRWQEIQKEFFLSEEKNWQHMSQSKLRDFIEEQHQKQSEEIQRLTEEKEKKQAQQKRIEEEIEEWKKYLELQEKKEQWVNEWQQLQDTKLEYENKKIVLKRIEEDYPLVEIYRQKEELESSFLKKEEDWKEKQEQLLLLEEVLCQLQENYDQEAFKEKEATLKKEQQSLEQQYQKLKEQLRFIEKKVAYEKEEALLEEKLKSKKEEWERLDHLISSLLDFSIWEEEYQKEKQAYLEQQQQWQEEQKEYRILKENYESYCLLAEKKNEKLLEIEKLEEKQKESTLLWQTKNEQYLRHYSVILAAHLKDGKPCPVCGSCEHPKKAKADENEGVTEEELQIYRQQAEKDQQQWWQAKEKFQQLVQEQEVISCQLEKQSPVQRFNVFLEEKKQRLLMQEKELSQEEQRLEEEKGIYLEQKELAKNYQIQKDILFSKIQEIEGSIHAKQELIQSIHLELSQEALNKEITEIHLQEQKDEIAKIIQQQEVLQQRKQTQESELEEKRQKITLMEGQFQSLSIQVEELKQKKEKIDEQWEILWKKYQIKEGIHHFSKEIIEQLTREKQLESTYIIECTKYEQKKKQLEEEREALEKTTLPLPHHSLIEDREEKEKLQLQQQELSKIIGERMHRLLWSENKFQEIWQLKEQTKENDEIYQWLEPIYSLLTISKNGQQSFEDYVLYLYFEQVIYFANLRLQKLTHQRYELKVDKELSLWILDYENGKLRSPNTLSGGEKFKFTLSLALGLSDLITNRHSKIHISSLFIDEGFGSLDEDSLNEVLSLLNDLAVEGNERIIGIISHIDLLKEAIPNQLQVMNYSLLDIKKRKGSRIEQRK</sequence>
<evidence type="ECO:0000313" key="7">
    <source>
        <dbReference type="Proteomes" id="UP000016057"/>
    </source>
</evidence>
<dbReference type="RefSeq" id="WP_009489338.1">
    <property type="nucleotide sequence ID" value="NZ_AMYT01000011.1"/>
</dbReference>
<dbReference type="Gene3D" id="3.40.50.300">
    <property type="entry name" value="P-loop containing nucleotide triphosphate hydrolases"/>
    <property type="match status" value="2"/>
</dbReference>
<evidence type="ECO:0000256" key="1">
    <source>
        <dbReference type="ARBA" id="ARBA00006930"/>
    </source>
</evidence>
<dbReference type="eggNOG" id="COG0419">
    <property type="taxonomic scope" value="Bacteria"/>
</dbReference>
<gene>
    <name evidence="6" type="ORF">C683_0506</name>
</gene>
<protein>
    <recommendedName>
        <fullName evidence="3">Nuclease SbcCD subunit C</fullName>
    </recommendedName>
</protein>
<proteinExistence type="inferred from homology"/>
<feature type="coiled-coil region" evidence="4">
    <location>
        <begin position="671"/>
        <end position="733"/>
    </location>
</feature>
<dbReference type="AlphaFoldDB" id="K8Z9Y8"/>
<evidence type="ECO:0000256" key="4">
    <source>
        <dbReference type="SAM" id="Coils"/>
    </source>
</evidence>
<dbReference type="SUPFAM" id="SSF52540">
    <property type="entry name" value="P-loop containing nucleoside triphosphate hydrolases"/>
    <property type="match status" value="1"/>
</dbReference>
<organism evidence="6 7">
    <name type="scientific">Catellicoccus marimammalium M35/04/3</name>
    <dbReference type="NCBI Taxonomy" id="1234409"/>
    <lineage>
        <taxon>Bacteria</taxon>
        <taxon>Bacillati</taxon>
        <taxon>Bacillota</taxon>
        <taxon>Bacilli</taxon>
        <taxon>Lactobacillales</taxon>
        <taxon>Enterococcaceae</taxon>
        <taxon>Catellicoccus</taxon>
    </lineage>
</organism>
<dbReference type="PANTHER" id="PTHR32114:SF2">
    <property type="entry name" value="ABC TRANSPORTER ABCH.3"/>
    <property type="match status" value="1"/>
</dbReference>
<keyword evidence="7" id="KW-1185">Reference proteome</keyword>
<feature type="coiled-coil region" evidence="4">
    <location>
        <begin position="230"/>
        <end position="308"/>
    </location>
</feature>